<feature type="compositionally biased region" description="Polar residues" evidence="1">
    <location>
        <begin position="217"/>
        <end position="226"/>
    </location>
</feature>
<feature type="region of interest" description="Disordered" evidence="1">
    <location>
        <begin position="217"/>
        <end position="248"/>
    </location>
</feature>
<dbReference type="Proteomes" id="UP001153269">
    <property type="component" value="Unassembled WGS sequence"/>
</dbReference>
<evidence type="ECO:0000256" key="1">
    <source>
        <dbReference type="SAM" id="MobiDB-lite"/>
    </source>
</evidence>
<protein>
    <submittedName>
        <fullName evidence="2">Uncharacterized protein</fullName>
    </submittedName>
</protein>
<dbReference type="EMBL" id="CADEAL010000659">
    <property type="protein sequence ID" value="CAB1423488.1"/>
    <property type="molecule type" value="Genomic_DNA"/>
</dbReference>
<feature type="compositionally biased region" description="Polar residues" evidence="1">
    <location>
        <begin position="236"/>
        <end position="248"/>
    </location>
</feature>
<organism evidence="2 3">
    <name type="scientific">Pleuronectes platessa</name>
    <name type="common">European plaice</name>
    <dbReference type="NCBI Taxonomy" id="8262"/>
    <lineage>
        <taxon>Eukaryota</taxon>
        <taxon>Metazoa</taxon>
        <taxon>Chordata</taxon>
        <taxon>Craniata</taxon>
        <taxon>Vertebrata</taxon>
        <taxon>Euteleostomi</taxon>
        <taxon>Actinopterygii</taxon>
        <taxon>Neopterygii</taxon>
        <taxon>Teleostei</taxon>
        <taxon>Neoteleostei</taxon>
        <taxon>Acanthomorphata</taxon>
        <taxon>Carangaria</taxon>
        <taxon>Pleuronectiformes</taxon>
        <taxon>Pleuronectoidei</taxon>
        <taxon>Pleuronectidae</taxon>
        <taxon>Pleuronectes</taxon>
    </lineage>
</organism>
<comment type="caution">
    <text evidence="2">The sequence shown here is derived from an EMBL/GenBank/DDBJ whole genome shotgun (WGS) entry which is preliminary data.</text>
</comment>
<accession>A0A9N7U2M3</accession>
<dbReference type="AlphaFoldDB" id="A0A9N7U2M3"/>
<feature type="compositionally biased region" description="Polar residues" evidence="1">
    <location>
        <begin position="90"/>
        <end position="105"/>
    </location>
</feature>
<feature type="region of interest" description="Disordered" evidence="1">
    <location>
        <begin position="90"/>
        <end position="125"/>
    </location>
</feature>
<proteinExistence type="predicted"/>
<feature type="compositionally biased region" description="Pro residues" evidence="1">
    <location>
        <begin position="116"/>
        <end position="125"/>
    </location>
</feature>
<reference evidence="2" key="1">
    <citation type="submission" date="2020-03" db="EMBL/GenBank/DDBJ databases">
        <authorList>
            <person name="Weist P."/>
        </authorList>
    </citation>
    <scope>NUCLEOTIDE SEQUENCE</scope>
</reference>
<sequence>MTAAANRDGGAPGLARRRAECACRSGDGIRIFALMKAGVQAHRWSRLLFLYMGLLAASAKGPCVKGGCVEPSRVKTSCCERVNVASETQEASQLVRYSSPPNDSLSCLPPHNTHSAPPPSPRPPPLIKLASSTTHMVFGVSHAVAPRWSGVSLAAAATSSCPILPLSGTRASHYAERRSGEGRGRPWGFVAFLRFHAPKRGRTAKKRRLERNCRNTVQRHLQQPGQRQALLRLPMFSTTDSSRSQQPQ</sequence>
<keyword evidence="3" id="KW-1185">Reference proteome</keyword>
<evidence type="ECO:0000313" key="3">
    <source>
        <dbReference type="Proteomes" id="UP001153269"/>
    </source>
</evidence>
<gene>
    <name evidence="2" type="ORF">PLEPLA_LOCUS11408</name>
</gene>
<name>A0A9N7U2M3_PLEPL</name>
<evidence type="ECO:0000313" key="2">
    <source>
        <dbReference type="EMBL" id="CAB1423488.1"/>
    </source>
</evidence>